<dbReference type="InterPro" id="IPR019432">
    <property type="entry name" value="Acyltransferase_MbtK/IucB-like"/>
</dbReference>
<dbReference type="Pfam" id="PF13523">
    <property type="entry name" value="Acetyltransf_8"/>
    <property type="match status" value="1"/>
</dbReference>
<dbReference type="RefSeq" id="WP_252816132.1">
    <property type="nucleotide sequence ID" value="NZ_JAMXQS010000002.1"/>
</dbReference>
<dbReference type="Gene3D" id="3.40.630.30">
    <property type="match status" value="1"/>
</dbReference>
<dbReference type="InterPro" id="IPR016181">
    <property type="entry name" value="Acyl_CoA_acyltransferase"/>
</dbReference>
<protein>
    <submittedName>
        <fullName evidence="4">Acetyltransferase</fullName>
    </submittedName>
</protein>
<dbReference type="EMBL" id="JAMXQS010000002">
    <property type="protein sequence ID" value="MCO6048892.1"/>
    <property type="molecule type" value="Genomic_DNA"/>
</dbReference>
<organism evidence="4 5">
    <name type="scientific">Mesorhizobium liriopis</name>
    <dbReference type="NCBI Taxonomy" id="2953882"/>
    <lineage>
        <taxon>Bacteria</taxon>
        <taxon>Pseudomonadati</taxon>
        <taxon>Pseudomonadota</taxon>
        <taxon>Alphaproteobacteria</taxon>
        <taxon>Hyphomicrobiales</taxon>
        <taxon>Phyllobacteriaceae</taxon>
        <taxon>Mesorhizobium</taxon>
    </lineage>
</organism>
<dbReference type="SUPFAM" id="SSF55729">
    <property type="entry name" value="Acyl-CoA N-acyltransferases (Nat)"/>
    <property type="match status" value="1"/>
</dbReference>
<evidence type="ECO:0000313" key="5">
    <source>
        <dbReference type="Proteomes" id="UP001205906"/>
    </source>
</evidence>
<keyword evidence="2" id="KW-0046">Antibiotic resistance</keyword>
<comment type="caution">
    <text evidence="4">The sequence shown here is derived from an EMBL/GenBank/DDBJ whole genome shotgun (WGS) entry which is preliminary data.</text>
</comment>
<proteinExistence type="predicted"/>
<dbReference type="Proteomes" id="UP001205906">
    <property type="component" value="Unassembled WGS sequence"/>
</dbReference>
<dbReference type="InterPro" id="IPR000182">
    <property type="entry name" value="GNAT_dom"/>
</dbReference>
<feature type="domain" description="N-acetyltransferase" evidence="3">
    <location>
        <begin position="4"/>
        <end position="162"/>
    </location>
</feature>
<gene>
    <name evidence="4" type="ORF">NGM99_03705</name>
</gene>
<dbReference type="PROSITE" id="PS51186">
    <property type="entry name" value="GNAT"/>
    <property type="match status" value="1"/>
</dbReference>
<keyword evidence="5" id="KW-1185">Reference proteome</keyword>
<evidence type="ECO:0000256" key="2">
    <source>
        <dbReference type="ARBA" id="ARBA00023251"/>
    </source>
</evidence>
<accession>A0ABT1C299</accession>
<dbReference type="PANTHER" id="PTHR31438:SF1">
    <property type="entry name" value="LYSINE N-ACYLTRANSFERASE C17G9.06C-RELATED"/>
    <property type="match status" value="1"/>
</dbReference>
<sequence length="169" mass="18948">MPRYGIRPLERSDLSLLARWLEQPHWKAWWGEPADELAQIEDHIDSVSVEPLILELDGKPVGYAQVYDPHLEDDHPYADQPYGTLGIDLSVGEESLTGTGHGSAFLRQLTEELFDEGAPRVVIDPHPDNLRAISAYAKAGFQPLDRRESVYGPALLMFIDNPDFEGETP</sequence>
<evidence type="ECO:0000313" key="4">
    <source>
        <dbReference type="EMBL" id="MCO6048892.1"/>
    </source>
</evidence>
<dbReference type="SMART" id="SM01006">
    <property type="entry name" value="AlcB"/>
    <property type="match status" value="1"/>
</dbReference>
<dbReference type="PANTHER" id="PTHR31438">
    <property type="entry name" value="LYSINE N-ACYLTRANSFERASE C17G9.06C-RELATED"/>
    <property type="match status" value="1"/>
</dbReference>
<comment type="pathway">
    <text evidence="1">Siderophore biosynthesis.</text>
</comment>
<evidence type="ECO:0000259" key="3">
    <source>
        <dbReference type="PROSITE" id="PS51186"/>
    </source>
</evidence>
<reference evidence="4 5" key="1">
    <citation type="submission" date="2022-06" db="EMBL/GenBank/DDBJ databases">
        <title>Mesorhizobium sp. strain RP14 Genome sequencing and assembly.</title>
        <authorList>
            <person name="Kim I."/>
        </authorList>
    </citation>
    <scope>NUCLEOTIDE SEQUENCE [LARGE SCALE GENOMIC DNA]</scope>
    <source>
        <strain evidence="5">RP14(2022)</strain>
    </source>
</reference>
<dbReference type="CDD" id="cd04301">
    <property type="entry name" value="NAT_SF"/>
    <property type="match status" value="1"/>
</dbReference>
<evidence type="ECO:0000256" key="1">
    <source>
        <dbReference type="ARBA" id="ARBA00004924"/>
    </source>
</evidence>
<name>A0ABT1C299_9HYPH</name>